<dbReference type="PANTHER" id="PTHR35400">
    <property type="entry name" value="SLR1083 PROTEIN"/>
    <property type="match status" value="1"/>
</dbReference>
<keyword evidence="3" id="KW-1185">Reference proteome</keyword>
<dbReference type="InterPro" id="IPR011335">
    <property type="entry name" value="Restrct_endonuc-II-like"/>
</dbReference>
<dbReference type="InterPro" id="IPR008538">
    <property type="entry name" value="Uma2"/>
</dbReference>
<reference evidence="2 3" key="1">
    <citation type="submission" date="2018-04" db="EMBL/GenBank/DDBJ databases">
        <title>Novel actinobacteria from marine sediment.</title>
        <authorList>
            <person name="Ng Z.Y."/>
            <person name="Tan G.Y.A."/>
        </authorList>
    </citation>
    <scope>NUCLEOTIDE SEQUENCE [LARGE SCALE GENOMIC DNA]</scope>
    <source>
        <strain evidence="2 3">TPS81</strain>
    </source>
</reference>
<protein>
    <recommendedName>
        <fullName evidence="1">Putative restriction endonuclease domain-containing protein</fullName>
    </recommendedName>
</protein>
<evidence type="ECO:0000313" key="3">
    <source>
        <dbReference type="Proteomes" id="UP000253318"/>
    </source>
</evidence>
<dbReference type="Pfam" id="PF05685">
    <property type="entry name" value="Uma2"/>
    <property type="match status" value="1"/>
</dbReference>
<gene>
    <name evidence="2" type="ORF">DEF24_16635</name>
</gene>
<evidence type="ECO:0000259" key="1">
    <source>
        <dbReference type="Pfam" id="PF05685"/>
    </source>
</evidence>
<dbReference type="OrthoDB" id="3423889at2"/>
<comment type="caution">
    <text evidence="2">The sequence shown here is derived from an EMBL/GenBank/DDBJ whole genome shotgun (WGS) entry which is preliminary data.</text>
</comment>
<organism evidence="2 3">
    <name type="scientific">Marinitenerispora sediminis</name>
    <dbReference type="NCBI Taxonomy" id="1931232"/>
    <lineage>
        <taxon>Bacteria</taxon>
        <taxon>Bacillati</taxon>
        <taxon>Actinomycetota</taxon>
        <taxon>Actinomycetes</taxon>
        <taxon>Streptosporangiales</taxon>
        <taxon>Nocardiopsidaceae</taxon>
        <taxon>Marinitenerispora</taxon>
    </lineage>
</organism>
<dbReference type="AlphaFoldDB" id="A0A368T2Y3"/>
<name>A0A368T2Y3_9ACTN</name>
<accession>A0A368T2Y3</accession>
<dbReference type="SUPFAM" id="SSF52980">
    <property type="entry name" value="Restriction endonuclease-like"/>
    <property type="match status" value="1"/>
</dbReference>
<dbReference type="InterPro" id="IPR012296">
    <property type="entry name" value="Nuclease_put_TT1808"/>
</dbReference>
<evidence type="ECO:0000313" key="2">
    <source>
        <dbReference type="EMBL" id="RCV56458.1"/>
    </source>
</evidence>
<dbReference type="EMBL" id="QEIN01000129">
    <property type="protein sequence ID" value="RCV56458.1"/>
    <property type="molecule type" value="Genomic_DNA"/>
</dbReference>
<dbReference type="CDD" id="cd06260">
    <property type="entry name" value="DUF820-like"/>
    <property type="match status" value="1"/>
</dbReference>
<feature type="domain" description="Putative restriction endonuclease" evidence="1">
    <location>
        <begin position="112"/>
        <end position="274"/>
    </location>
</feature>
<proteinExistence type="predicted"/>
<sequence length="282" mass="31222">MSGSGATRCSSGQVIATNSRNYTFRREPPGIVAGRPFVGHSGRCVVDACGHTGRRPKIVEGDSRKHRRLTWEVPTMTVRQGGASMTAAVQERPLHVQSEEPRTGLRELVDHLDVPKGFRTEIIRGTIVMSPVPSFKHGDTVHQIQEQVSAQLTEDRIARQMYAVASPDSDDYSIPDLVVVPEPVRKEEGWLVPADAVDMVVEVVSPNNPTNDTVVKPEEYASWGIPLYLLVDPRKGTVRLHWDPAKNAYRAHQDIEFGETLELSGPLKGIEIDTSDLPRYSD</sequence>
<dbReference type="Proteomes" id="UP000253318">
    <property type="component" value="Unassembled WGS sequence"/>
</dbReference>
<dbReference type="Gene3D" id="3.90.1570.10">
    <property type="entry name" value="tt1808, chain A"/>
    <property type="match status" value="1"/>
</dbReference>
<dbReference type="PANTHER" id="PTHR35400:SF3">
    <property type="entry name" value="SLL1072 PROTEIN"/>
    <property type="match status" value="1"/>
</dbReference>